<name>A0ABN7AF23_9HEMI</name>
<evidence type="ECO:0000313" key="2">
    <source>
        <dbReference type="Proteomes" id="UP001307889"/>
    </source>
</evidence>
<proteinExistence type="predicted"/>
<protein>
    <submittedName>
        <fullName evidence="1">Uncharacterized protein</fullName>
    </submittedName>
</protein>
<gene>
    <name evidence="1" type="ORF">NTJ_02630</name>
</gene>
<keyword evidence="2" id="KW-1185">Reference proteome</keyword>
<dbReference type="Proteomes" id="UP001307889">
    <property type="component" value="Chromosome 2"/>
</dbReference>
<dbReference type="EMBL" id="AP028910">
    <property type="protein sequence ID" value="BES89822.1"/>
    <property type="molecule type" value="Genomic_DNA"/>
</dbReference>
<reference evidence="1 2" key="1">
    <citation type="submission" date="2023-09" db="EMBL/GenBank/DDBJ databases">
        <title>Nesidiocoris tenuis whole genome shotgun sequence.</title>
        <authorList>
            <person name="Shibata T."/>
            <person name="Shimoda M."/>
            <person name="Kobayashi T."/>
            <person name="Uehara T."/>
        </authorList>
    </citation>
    <scope>NUCLEOTIDE SEQUENCE [LARGE SCALE GENOMIC DNA]</scope>
    <source>
        <strain evidence="1 2">Japan</strain>
    </source>
</reference>
<accession>A0ABN7AF23</accession>
<evidence type="ECO:0000313" key="1">
    <source>
        <dbReference type="EMBL" id="BES89822.1"/>
    </source>
</evidence>
<sequence>MGRITLDGDEEWAMQQGRFIGQKEQGWEKQCEIISNVFHPDINPPALDPSVLLFFPSRTGGRVRQTKHPASCIALQISIDYAQTRSSH</sequence>
<organism evidence="1 2">
    <name type="scientific">Nesidiocoris tenuis</name>
    <dbReference type="NCBI Taxonomy" id="355587"/>
    <lineage>
        <taxon>Eukaryota</taxon>
        <taxon>Metazoa</taxon>
        <taxon>Ecdysozoa</taxon>
        <taxon>Arthropoda</taxon>
        <taxon>Hexapoda</taxon>
        <taxon>Insecta</taxon>
        <taxon>Pterygota</taxon>
        <taxon>Neoptera</taxon>
        <taxon>Paraneoptera</taxon>
        <taxon>Hemiptera</taxon>
        <taxon>Heteroptera</taxon>
        <taxon>Panheteroptera</taxon>
        <taxon>Cimicomorpha</taxon>
        <taxon>Miridae</taxon>
        <taxon>Dicyphina</taxon>
        <taxon>Nesidiocoris</taxon>
    </lineage>
</organism>